<comment type="caution">
    <text evidence="10">The sequence shown here is derived from an EMBL/GenBank/DDBJ whole genome shotgun (WGS) entry which is preliminary data.</text>
</comment>
<keyword evidence="5 7" id="KW-1133">Transmembrane helix</keyword>
<dbReference type="GO" id="GO:0015421">
    <property type="term" value="F:ABC-type oligopeptide transporter activity"/>
    <property type="evidence" value="ECO:0007669"/>
    <property type="project" value="TreeGrafter"/>
</dbReference>
<accession>A0A2K1P0Q1</accession>
<dbReference type="Proteomes" id="UP000236434">
    <property type="component" value="Unassembled WGS sequence"/>
</dbReference>
<feature type="transmembrane region" description="Helical" evidence="7">
    <location>
        <begin position="249"/>
        <end position="269"/>
    </location>
</feature>
<dbReference type="PROSITE" id="PS00211">
    <property type="entry name" value="ABC_TRANSPORTER_1"/>
    <property type="match status" value="1"/>
</dbReference>
<feature type="transmembrane region" description="Helical" evidence="7">
    <location>
        <begin position="162"/>
        <end position="181"/>
    </location>
</feature>
<feature type="domain" description="ABC transmembrane type-1" evidence="9">
    <location>
        <begin position="24"/>
        <end position="295"/>
    </location>
</feature>
<dbReference type="CDD" id="cd07346">
    <property type="entry name" value="ABC_6TM_exporters"/>
    <property type="match status" value="1"/>
</dbReference>
<evidence type="ECO:0000256" key="3">
    <source>
        <dbReference type="ARBA" id="ARBA00022741"/>
    </source>
</evidence>
<evidence type="ECO:0000256" key="1">
    <source>
        <dbReference type="ARBA" id="ARBA00004651"/>
    </source>
</evidence>
<dbReference type="PROSITE" id="PS50893">
    <property type="entry name" value="ABC_TRANSPORTER_2"/>
    <property type="match status" value="1"/>
</dbReference>
<dbReference type="InterPro" id="IPR039421">
    <property type="entry name" value="Type_1_exporter"/>
</dbReference>
<evidence type="ECO:0000256" key="7">
    <source>
        <dbReference type="SAM" id="Phobius"/>
    </source>
</evidence>
<dbReference type="GO" id="GO:0005524">
    <property type="term" value="F:ATP binding"/>
    <property type="evidence" value="ECO:0007669"/>
    <property type="project" value="UniProtKB-KW"/>
</dbReference>
<dbReference type="SUPFAM" id="SSF52540">
    <property type="entry name" value="P-loop containing nucleoside triphosphate hydrolases"/>
    <property type="match status" value="1"/>
</dbReference>
<keyword evidence="2 7" id="KW-0812">Transmembrane</keyword>
<dbReference type="AlphaFoldDB" id="A0A2K1P0Q1"/>
<protein>
    <submittedName>
        <fullName evidence="10">ABC transporter</fullName>
    </submittedName>
</protein>
<evidence type="ECO:0000256" key="2">
    <source>
        <dbReference type="ARBA" id="ARBA00022692"/>
    </source>
</evidence>
<dbReference type="InterPro" id="IPR017871">
    <property type="entry name" value="ABC_transporter-like_CS"/>
</dbReference>
<evidence type="ECO:0000256" key="6">
    <source>
        <dbReference type="ARBA" id="ARBA00023136"/>
    </source>
</evidence>
<proteinExistence type="predicted"/>
<evidence type="ECO:0000259" key="8">
    <source>
        <dbReference type="PROSITE" id="PS50893"/>
    </source>
</evidence>
<evidence type="ECO:0000313" key="11">
    <source>
        <dbReference type="Proteomes" id="UP000236434"/>
    </source>
</evidence>
<dbReference type="SMART" id="SM00382">
    <property type="entry name" value="AAA"/>
    <property type="match status" value="1"/>
</dbReference>
<dbReference type="InterPro" id="IPR027417">
    <property type="entry name" value="P-loop_NTPase"/>
</dbReference>
<feature type="transmembrane region" description="Helical" evidence="7">
    <location>
        <begin position="20"/>
        <end position="43"/>
    </location>
</feature>
<dbReference type="Gene3D" id="3.40.50.300">
    <property type="entry name" value="P-loop containing nucleotide triphosphate hydrolases"/>
    <property type="match status" value="1"/>
</dbReference>
<dbReference type="PANTHER" id="PTHR43394">
    <property type="entry name" value="ATP-DEPENDENT PERMEASE MDL1, MITOCHONDRIAL"/>
    <property type="match status" value="1"/>
</dbReference>
<dbReference type="GO" id="GO:0005886">
    <property type="term" value="C:plasma membrane"/>
    <property type="evidence" value="ECO:0007669"/>
    <property type="project" value="UniProtKB-SubCell"/>
</dbReference>
<keyword evidence="6 7" id="KW-0472">Membrane</keyword>
<dbReference type="GO" id="GO:0016887">
    <property type="term" value="F:ATP hydrolysis activity"/>
    <property type="evidence" value="ECO:0007669"/>
    <property type="project" value="InterPro"/>
</dbReference>
<dbReference type="Pfam" id="PF00664">
    <property type="entry name" value="ABC_membrane"/>
    <property type="match status" value="1"/>
</dbReference>
<name>A0A2K1P0Q1_9BACT</name>
<dbReference type="InterPro" id="IPR036640">
    <property type="entry name" value="ABC1_TM_sf"/>
</dbReference>
<dbReference type="OrthoDB" id="48491at2"/>
<dbReference type="Pfam" id="PF00005">
    <property type="entry name" value="ABC_tran"/>
    <property type="match status" value="1"/>
</dbReference>
<keyword evidence="3" id="KW-0547">Nucleotide-binding</keyword>
<comment type="subcellular location">
    <subcellularLocation>
        <location evidence="1">Cell membrane</location>
        <topology evidence="1">Multi-pass membrane protein</topology>
    </subcellularLocation>
</comment>
<feature type="transmembrane region" description="Helical" evidence="7">
    <location>
        <begin position="63"/>
        <end position="88"/>
    </location>
</feature>
<dbReference type="CDD" id="cd03228">
    <property type="entry name" value="ABCC_MRP_Like"/>
    <property type="match status" value="1"/>
</dbReference>
<reference evidence="10 11" key="1">
    <citation type="submission" date="2013-12" db="EMBL/GenBank/DDBJ databases">
        <title>Comparative genomics of Petrotoga isolates.</title>
        <authorList>
            <person name="Nesbo C.L."/>
            <person name="Charchuk R."/>
            <person name="Chow K."/>
        </authorList>
    </citation>
    <scope>NUCLEOTIDE SEQUENCE [LARGE SCALE GENOMIC DNA]</scope>
    <source>
        <strain evidence="10 11">DSM 13574</strain>
    </source>
</reference>
<dbReference type="EMBL" id="AZRL01000012">
    <property type="protein sequence ID" value="PNR96368.1"/>
    <property type="molecule type" value="Genomic_DNA"/>
</dbReference>
<feature type="domain" description="ABC transporter" evidence="8">
    <location>
        <begin position="338"/>
        <end position="552"/>
    </location>
</feature>
<dbReference type="InterPro" id="IPR003593">
    <property type="entry name" value="AAA+_ATPase"/>
</dbReference>
<dbReference type="SUPFAM" id="SSF90123">
    <property type="entry name" value="ABC transporter transmembrane region"/>
    <property type="match status" value="1"/>
</dbReference>
<organism evidence="10 11">
    <name type="scientific">Petrotoga olearia DSM 13574</name>
    <dbReference type="NCBI Taxonomy" id="1122955"/>
    <lineage>
        <taxon>Bacteria</taxon>
        <taxon>Thermotogati</taxon>
        <taxon>Thermotogota</taxon>
        <taxon>Thermotogae</taxon>
        <taxon>Petrotogales</taxon>
        <taxon>Petrotogaceae</taxon>
        <taxon>Petrotoga</taxon>
    </lineage>
</organism>
<evidence type="ECO:0000256" key="4">
    <source>
        <dbReference type="ARBA" id="ARBA00022840"/>
    </source>
</evidence>
<dbReference type="InterPro" id="IPR003439">
    <property type="entry name" value="ABC_transporter-like_ATP-bd"/>
</dbReference>
<evidence type="ECO:0000256" key="5">
    <source>
        <dbReference type="ARBA" id="ARBA00022989"/>
    </source>
</evidence>
<evidence type="ECO:0000259" key="9">
    <source>
        <dbReference type="PROSITE" id="PS50929"/>
    </source>
</evidence>
<dbReference type="PROSITE" id="PS50929">
    <property type="entry name" value="ABC_TM1F"/>
    <property type="match status" value="1"/>
</dbReference>
<dbReference type="RefSeq" id="WP_103066829.1">
    <property type="nucleotide sequence ID" value="NZ_AZRL01000012.1"/>
</dbReference>
<dbReference type="InterPro" id="IPR011527">
    <property type="entry name" value="ABC1_TM_dom"/>
</dbReference>
<gene>
    <name evidence="10" type="ORF">X929_04470</name>
</gene>
<sequence>MFLSKFGTLSFVFKYTKRRIWFFILGMIMLIVLTLVALLPPYLTKLAFDKGIMARNMNVLIKYVLILVGTYLLQSILNYSSSVLFTFLNQHTLLDMKKDLNKNILNLPLEFFTTNESGYILARMKEVDSLSSFFSMNTLRAIISIFEFVGALFIMFSMNFKLTILLLLMVPVFGIVTKIFGRSLKKFTHASLEKGAMYSGKLQQAILGGEEIKRLGIEEKQIKEINQASEQFAKTMIKRGISISGGTELLTLFSSLASVFLLYVGGSAVLNENISIGTYMAFAGYFSKLYAPVLNWNTTMLTIQPAFVALERIRNFFFKYQKEEETGDELELNQINEIEMKNVSFKYPDGNDYVIENFDLNAKKGTKILLKGPNGSGKSTIIRLLLGFYNNYDGKILVNGTDLKKISKKSLRKLFSIVSQRIFLLNSSIAENIKIVDELDEEQYQKVLLKSGLKEFVNSLPLKDKTPVGENGIKLSGGQIQKIAIARAIAKANSDVYVFDEATAHLDSETRELIKKFIKEELNDKICVIIDHSNNFDDICNKIIDLTKEEQLKN</sequence>
<feature type="transmembrane region" description="Helical" evidence="7">
    <location>
        <begin position="133"/>
        <end position="156"/>
    </location>
</feature>
<dbReference type="PANTHER" id="PTHR43394:SF1">
    <property type="entry name" value="ATP-BINDING CASSETTE SUB-FAMILY B MEMBER 10, MITOCHONDRIAL"/>
    <property type="match status" value="1"/>
</dbReference>
<dbReference type="Gene3D" id="1.20.1560.10">
    <property type="entry name" value="ABC transporter type 1, transmembrane domain"/>
    <property type="match status" value="1"/>
</dbReference>
<evidence type="ECO:0000313" key="10">
    <source>
        <dbReference type="EMBL" id="PNR96368.1"/>
    </source>
</evidence>
<keyword evidence="4" id="KW-0067">ATP-binding</keyword>